<proteinExistence type="predicted"/>
<name>X1S0H0_9ZZZZ</name>
<feature type="non-terminal residue" evidence="1">
    <location>
        <position position="48"/>
    </location>
</feature>
<dbReference type="EMBL" id="BARW01008652">
    <property type="protein sequence ID" value="GAI86393.1"/>
    <property type="molecule type" value="Genomic_DNA"/>
</dbReference>
<evidence type="ECO:0000313" key="1">
    <source>
        <dbReference type="EMBL" id="GAI86393.1"/>
    </source>
</evidence>
<organism evidence="1">
    <name type="scientific">marine sediment metagenome</name>
    <dbReference type="NCBI Taxonomy" id="412755"/>
    <lineage>
        <taxon>unclassified sequences</taxon>
        <taxon>metagenomes</taxon>
        <taxon>ecological metagenomes</taxon>
    </lineage>
</organism>
<gene>
    <name evidence="1" type="ORF">S12H4_17656</name>
</gene>
<sequence>MAEEDLVLAYYDEAAGEWLELDCVVDTENNIITASVPHFTTFAIIGAV</sequence>
<comment type="caution">
    <text evidence="1">The sequence shown here is derived from an EMBL/GenBank/DDBJ whole genome shotgun (WGS) entry which is preliminary data.</text>
</comment>
<protein>
    <submittedName>
        <fullName evidence="1">Uncharacterized protein</fullName>
    </submittedName>
</protein>
<reference evidence="1" key="1">
    <citation type="journal article" date="2014" name="Front. Microbiol.">
        <title>High frequency of phylogenetically diverse reductive dehalogenase-homologous genes in deep subseafloor sedimentary metagenomes.</title>
        <authorList>
            <person name="Kawai M."/>
            <person name="Futagami T."/>
            <person name="Toyoda A."/>
            <person name="Takaki Y."/>
            <person name="Nishi S."/>
            <person name="Hori S."/>
            <person name="Arai W."/>
            <person name="Tsubouchi T."/>
            <person name="Morono Y."/>
            <person name="Uchiyama I."/>
            <person name="Ito T."/>
            <person name="Fujiyama A."/>
            <person name="Inagaki F."/>
            <person name="Takami H."/>
        </authorList>
    </citation>
    <scope>NUCLEOTIDE SEQUENCE</scope>
    <source>
        <strain evidence="1">Expedition CK06-06</strain>
    </source>
</reference>
<dbReference type="AlphaFoldDB" id="X1S0H0"/>
<accession>X1S0H0</accession>